<feature type="non-terminal residue" evidence="1">
    <location>
        <position position="161"/>
    </location>
</feature>
<comment type="caution">
    <text evidence="1">The sequence shown here is derived from an EMBL/GenBank/DDBJ whole genome shotgun (WGS) entry which is preliminary data.</text>
</comment>
<name>A0ABQ9GY62_9NEOP</name>
<proteinExistence type="predicted"/>
<evidence type="ECO:0000313" key="1">
    <source>
        <dbReference type="EMBL" id="KAJ8876979.1"/>
    </source>
</evidence>
<reference evidence="1 2" key="1">
    <citation type="submission" date="2023-02" db="EMBL/GenBank/DDBJ databases">
        <title>LHISI_Scaffold_Assembly.</title>
        <authorList>
            <person name="Stuart O.P."/>
            <person name="Cleave R."/>
            <person name="Magrath M.J.L."/>
            <person name="Mikheyev A.S."/>
        </authorList>
    </citation>
    <scope>NUCLEOTIDE SEQUENCE [LARGE SCALE GENOMIC DNA]</scope>
    <source>
        <strain evidence="1">Daus_M_001</strain>
        <tissue evidence="1">Leg muscle</tissue>
    </source>
</reference>
<organism evidence="1 2">
    <name type="scientific">Dryococelus australis</name>
    <dbReference type="NCBI Taxonomy" id="614101"/>
    <lineage>
        <taxon>Eukaryota</taxon>
        <taxon>Metazoa</taxon>
        <taxon>Ecdysozoa</taxon>
        <taxon>Arthropoda</taxon>
        <taxon>Hexapoda</taxon>
        <taxon>Insecta</taxon>
        <taxon>Pterygota</taxon>
        <taxon>Neoptera</taxon>
        <taxon>Polyneoptera</taxon>
        <taxon>Phasmatodea</taxon>
        <taxon>Verophasmatodea</taxon>
        <taxon>Anareolatae</taxon>
        <taxon>Phasmatidae</taxon>
        <taxon>Eurycanthinae</taxon>
        <taxon>Dryococelus</taxon>
    </lineage>
</organism>
<gene>
    <name evidence="1" type="ORF">PR048_021431</name>
</gene>
<accession>A0ABQ9GY62</accession>
<dbReference type="Proteomes" id="UP001159363">
    <property type="component" value="Chromosome 7"/>
</dbReference>
<protein>
    <submittedName>
        <fullName evidence="1">Uncharacterized protein</fullName>
    </submittedName>
</protein>
<dbReference type="EMBL" id="JARBHB010000008">
    <property type="protein sequence ID" value="KAJ8876979.1"/>
    <property type="molecule type" value="Genomic_DNA"/>
</dbReference>
<dbReference type="PANTHER" id="PTHR33198">
    <property type="entry name" value="ANK_REP_REGION DOMAIN-CONTAINING PROTEIN-RELATED"/>
    <property type="match status" value="1"/>
</dbReference>
<evidence type="ECO:0000313" key="2">
    <source>
        <dbReference type="Proteomes" id="UP001159363"/>
    </source>
</evidence>
<sequence>MAEGVGYNLIPKLSFEGNVHANWKHFIRHFEVYLDASGKDPDITGKSEAEIKALRKVQARTLLNIAGEEATDVAATLNFTETQMDNYNDLVTAFDSYAATKQNEIYERYIFNQCHQDAGETFEQPLLRDRIVVEIRDHKIREVLLRVEDLSLKQAARDCRA</sequence>
<keyword evidence="2" id="KW-1185">Reference proteome</keyword>